<evidence type="ECO:0000256" key="3">
    <source>
        <dbReference type="ARBA" id="ARBA00015316"/>
    </source>
</evidence>
<dbReference type="InterPro" id="IPR013926">
    <property type="entry name" value="CGI121/TPRKB"/>
</dbReference>
<dbReference type="Proteomes" id="UP000184300">
    <property type="component" value="Unassembled WGS sequence"/>
</dbReference>
<dbReference type="AlphaFoldDB" id="A0A1L9VSQ0"/>
<keyword evidence="5" id="KW-0819">tRNA processing</keyword>
<name>A0A1L9VSQ0_ASPGL</name>
<dbReference type="PANTHER" id="PTHR15840">
    <property type="entry name" value="CGI-121 FAMILY MEMBER"/>
    <property type="match status" value="1"/>
</dbReference>
<dbReference type="STRING" id="1160497.A0A1L9VSQ0"/>
<evidence type="ECO:0000313" key="10">
    <source>
        <dbReference type="Proteomes" id="UP000184300"/>
    </source>
</evidence>
<evidence type="ECO:0000256" key="5">
    <source>
        <dbReference type="ARBA" id="ARBA00022694"/>
    </source>
</evidence>
<dbReference type="PANTHER" id="PTHR15840:SF10">
    <property type="entry name" value="EKC_KEOPS COMPLEX SUBUNIT TPRKB"/>
    <property type="match status" value="1"/>
</dbReference>
<reference evidence="10" key="1">
    <citation type="journal article" date="2017" name="Genome Biol.">
        <title>Comparative genomics reveals high biological diversity and specific adaptations in the industrially and medically important fungal genus Aspergillus.</title>
        <authorList>
            <person name="de Vries R.P."/>
            <person name="Riley R."/>
            <person name="Wiebenga A."/>
            <person name="Aguilar-Osorio G."/>
            <person name="Amillis S."/>
            <person name="Uchima C.A."/>
            <person name="Anderluh G."/>
            <person name="Asadollahi M."/>
            <person name="Askin M."/>
            <person name="Barry K."/>
            <person name="Battaglia E."/>
            <person name="Bayram O."/>
            <person name="Benocci T."/>
            <person name="Braus-Stromeyer S.A."/>
            <person name="Caldana C."/>
            <person name="Canovas D."/>
            <person name="Cerqueira G.C."/>
            <person name="Chen F."/>
            <person name="Chen W."/>
            <person name="Choi C."/>
            <person name="Clum A."/>
            <person name="Dos Santos R.A."/>
            <person name="Damasio A.R."/>
            <person name="Diallinas G."/>
            <person name="Emri T."/>
            <person name="Fekete E."/>
            <person name="Flipphi M."/>
            <person name="Freyberg S."/>
            <person name="Gallo A."/>
            <person name="Gournas C."/>
            <person name="Habgood R."/>
            <person name="Hainaut M."/>
            <person name="Harispe M.L."/>
            <person name="Henrissat B."/>
            <person name="Hilden K.S."/>
            <person name="Hope R."/>
            <person name="Hossain A."/>
            <person name="Karabika E."/>
            <person name="Karaffa L."/>
            <person name="Karanyi Z."/>
            <person name="Krasevec N."/>
            <person name="Kuo A."/>
            <person name="Kusch H."/>
            <person name="LaButti K."/>
            <person name="Lagendijk E.L."/>
            <person name="Lapidus A."/>
            <person name="Levasseur A."/>
            <person name="Lindquist E."/>
            <person name="Lipzen A."/>
            <person name="Logrieco A.F."/>
            <person name="MacCabe A."/>
            <person name="Maekelae M.R."/>
            <person name="Malavazi I."/>
            <person name="Melin P."/>
            <person name="Meyer V."/>
            <person name="Mielnichuk N."/>
            <person name="Miskei M."/>
            <person name="Molnar A.P."/>
            <person name="Mule G."/>
            <person name="Ngan C.Y."/>
            <person name="Orejas M."/>
            <person name="Orosz E."/>
            <person name="Ouedraogo J.P."/>
            <person name="Overkamp K.M."/>
            <person name="Park H.-S."/>
            <person name="Perrone G."/>
            <person name="Piumi F."/>
            <person name="Punt P.J."/>
            <person name="Ram A.F."/>
            <person name="Ramon A."/>
            <person name="Rauscher S."/>
            <person name="Record E."/>
            <person name="Riano-Pachon D.M."/>
            <person name="Robert V."/>
            <person name="Roehrig J."/>
            <person name="Ruller R."/>
            <person name="Salamov A."/>
            <person name="Salih N.S."/>
            <person name="Samson R.A."/>
            <person name="Sandor E."/>
            <person name="Sanguinetti M."/>
            <person name="Schuetze T."/>
            <person name="Sepcic K."/>
            <person name="Shelest E."/>
            <person name="Sherlock G."/>
            <person name="Sophianopoulou V."/>
            <person name="Squina F.M."/>
            <person name="Sun H."/>
            <person name="Susca A."/>
            <person name="Todd R.B."/>
            <person name="Tsang A."/>
            <person name="Unkles S.E."/>
            <person name="van de Wiele N."/>
            <person name="van Rossen-Uffink D."/>
            <person name="Oliveira J.V."/>
            <person name="Vesth T.C."/>
            <person name="Visser J."/>
            <person name="Yu J.-H."/>
            <person name="Zhou M."/>
            <person name="Andersen M.R."/>
            <person name="Archer D.B."/>
            <person name="Baker S.E."/>
            <person name="Benoit I."/>
            <person name="Brakhage A.A."/>
            <person name="Braus G.H."/>
            <person name="Fischer R."/>
            <person name="Frisvad J.C."/>
            <person name="Goldman G.H."/>
            <person name="Houbraken J."/>
            <person name="Oakley B."/>
            <person name="Pocsi I."/>
            <person name="Scazzocchio C."/>
            <person name="Seiboth B."/>
            <person name="vanKuyk P.A."/>
            <person name="Wortman J."/>
            <person name="Dyer P.S."/>
            <person name="Grigoriev I.V."/>
        </authorList>
    </citation>
    <scope>NUCLEOTIDE SEQUENCE [LARGE SCALE GENOMIC DNA]</scope>
    <source>
        <strain evidence="10">CBS 516.65</strain>
    </source>
</reference>
<protein>
    <recommendedName>
        <fullName evidence="4">EKC/KEOPS complex subunit CGI121</fullName>
    </recommendedName>
    <alternativeName>
        <fullName evidence="3">EKC/KEOPS complex subunit cgi121</fullName>
    </alternativeName>
</protein>
<evidence type="ECO:0000256" key="6">
    <source>
        <dbReference type="ARBA" id="ARBA00023242"/>
    </source>
</evidence>
<evidence type="ECO:0000256" key="7">
    <source>
        <dbReference type="ARBA" id="ARBA00025043"/>
    </source>
</evidence>
<comment type="subcellular location">
    <subcellularLocation>
        <location evidence="1">Nucleus</location>
    </subcellularLocation>
</comment>
<keyword evidence="10" id="KW-1185">Reference proteome</keyword>
<dbReference type="SUPFAM" id="SSF143870">
    <property type="entry name" value="PF0523-like"/>
    <property type="match status" value="1"/>
</dbReference>
<keyword evidence="6 8" id="KW-0539">Nucleus</keyword>
<evidence type="ECO:0000256" key="2">
    <source>
        <dbReference type="ARBA" id="ARBA00005546"/>
    </source>
</evidence>
<evidence type="ECO:0000256" key="4">
    <source>
        <dbReference type="ARBA" id="ARBA00016009"/>
    </source>
</evidence>
<dbReference type="GO" id="GO:0005829">
    <property type="term" value="C:cytosol"/>
    <property type="evidence" value="ECO:0007669"/>
    <property type="project" value="TreeGrafter"/>
</dbReference>
<evidence type="ECO:0000256" key="1">
    <source>
        <dbReference type="ARBA" id="ARBA00004123"/>
    </source>
</evidence>
<comment type="similarity">
    <text evidence="2 8">Belongs to the CGI121/TPRKB family.</text>
</comment>
<evidence type="ECO:0000256" key="8">
    <source>
        <dbReference type="RuleBase" id="RU004398"/>
    </source>
</evidence>
<dbReference type="GO" id="GO:0005634">
    <property type="term" value="C:nucleus"/>
    <property type="evidence" value="ECO:0007669"/>
    <property type="project" value="UniProtKB-SubCell"/>
</dbReference>
<proteinExistence type="inferred from homology"/>
<dbReference type="VEuPathDB" id="FungiDB:ASPGLDRAFT_165187"/>
<comment type="function">
    <text evidence="7">Component of the EKC/KEOPS complex that is required for the formation of a threonylcarbamoyl group on adenosine at position 37 (t(6)A37) in tRNAs that read codons beginning with adenine. The complex is probably involved in the transfer of the threonylcarbamoyl moiety of threonylcarbamoyl-AMP (TC-AMP) to the N6 group of A37. CGI121 acts as an allosteric effector that regulates the t(6)A activity of the complex. The EKC/KEOPS complex also promotes both telomere uncapping and telomere elongation. The complex is required for efficient recruitment of transcriptional coactivators. CGI121 is not required for tRNA modification.</text>
</comment>
<organism evidence="9 10">
    <name type="scientific">Aspergillus glaucus CBS 516.65</name>
    <dbReference type="NCBI Taxonomy" id="1160497"/>
    <lineage>
        <taxon>Eukaryota</taxon>
        <taxon>Fungi</taxon>
        <taxon>Dikarya</taxon>
        <taxon>Ascomycota</taxon>
        <taxon>Pezizomycotina</taxon>
        <taxon>Eurotiomycetes</taxon>
        <taxon>Eurotiomycetidae</taxon>
        <taxon>Eurotiales</taxon>
        <taxon>Aspergillaceae</taxon>
        <taxon>Aspergillus</taxon>
        <taxon>Aspergillus subgen. Aspergillus</taxon>
    </lineage>
</organism>
<accession>A0A1L9VSQ0</accession>
<dbReference type="GeneID" id="34458863"/>
<dbReference type="Pfam" id="PF08617">
    <property type="entry name" value="CGI-121"/>
    <property type="match status" value="1"/>
</dbReference>
<evidence type="ECO:0000313" key="9">
    <source>
        <dbReference type="EMBL" id="OJJ86922.1"/>
    </source>
</evidence>
<dbReference type="GO" id="GO:0000408">
    <property type="term" value="C:EKC/KEOPS complex"/>
    <property type="evidence" value="ECO:0007669"/>
    <property type="project" value="TreeGrafter"/>
</dbReference>
<gene>
    <name evidence="9" type="ORF">ASPGLDRAFT_165187</name>
</gene>
<sequence>MSALETINLSHLPASLPIHVALYKDVKNASFLRQQLISGNSDFEYALIDASMILTRTHALSAVFRAVNDYMNVRLKSRNVHSEIVFSLSPANNIADSFRKFGITDSTKDLLVVKVSVTPEITHESVATHLGASIEGSAVPFNDETLVAISDVAKIKKAYKLGGLVPTTAKTNDTENHERQRLETALLGAIALRGAL</sequence>
<dbReference type="OrthoDB" id="329139at2759"/>
<dbReference type="Gene3D" id="3.30.2380.10">
    <property type="entry name" value="CGI121/TPRKB"/>
    <property type="match status" value="1"/>
</dbReference>
<dbReference type="GO" id="GO:0002949">
    <property type="term" value="P:tRNA threonylcarbamoyladenosine modification"/>
    <property type="evidence" value="ECO:0007669"/>
    <property type="project" value="TreeGrafter"/>
</dbReference>
<dbReference type="RefSeq" id="XP_022403611.1">
    <property type="nucleotide sequence ID" value="XM_022542602.1"/>
</dbReference>
<dbReference type="EMBL" id="KV878891">
    <property type="protein sequence ID" value="OJJ86922.1"/>
    <property type="molecule type" value="Genomic_DNA"/>
</dbReference>
<dbReference type="InterPro" id="IPR036504">
    <property type="entry name" value="CGI121/TPRKB_sf"/>
</dbReference>